<dbReference type="CDD" id="cd00383">
    <property type="entry name" value="trans_reg_C"/>
    <property type="match status" value="1"/>
</dbReference>
<name>A0A3D9IMB2_9BACL</name>
<dbReference type="GO" id="GO:0003677">
    <property type="term" value="F:DNA binding"/>
    <property type="evidence" value="ECO:0007669"/>
    <property type="project" value="UniProtKB-UniRule"/>
</dbReference>
<comment type="caution">
    <text evidence="6">The sequence shown here is derived from an EMBL/GenBank/DDBJ whole genome shotgun (WGS) entry which is preliminary data.</text>
</comment>
<dbReference type="Proteomes" id="UP000256977">
    <property type="component" value="Unassembled WGS sequence"/>
</dbReference>
<dbReference type="GO" id="GO:0000160">
    <property type="term" value="P:phosphorelay signal transduction system"/>
    <property type="evidence" value="ECO:0007669"/>
    <property type="project" value="InterPro"/>
</dbReference>
<accession>A0A3D9IMB2</accession>
<evidence type="ECO:0000256" key="1">
    <source>
        <dbReference type="ARBA" id="ARBA00023015"/>
    </source>
</evidence>
<dbReference type="PROSITE" id="PS51755">
    <property type="entry name" value="OMPR_PHOB"/>
    <property type="match status" value="1"/>
</dbReference>
<dbReference type="AlphaFoldDB" id="A0A3D9IMB2"/>
<keyword evidence="2 4" id="KW-0238">DNA-binding</keyword>
<dbReference type="OrthoDB" id="54343at2"/>
<dbReference type="SMART" id="SM00862">
    <property type="entry name" value="Trans_reg_C"/>
    <property type="match status" value="1"/>
</dbReference>
<keyword evidence="3" id="KW-0804">Transcription</keyword>
<proteinExistence type="predicted"/>
<evidence type="ECO:0000256" key="3">
    <source>
        <dbReference type="ARBA" id="ARBA00023163"/>
    </source>
</evidence>
<keyword evidence="1" id="KW-0805">Transcription regulation</keyword>
<evidence type="ECO:0000256" key="4">
    <source>
        <dbReference type="PROSITE-ProRule" id="PRU01091"/>
    </source>
</evidence>
<evidence type="ECO:0000259" key="5">
    <source>
        <dbReference type="PROSITE" id="PS51755"/>
    </source>
</evidence>
<organism evidence="6 7">
    <name type="scientific">Cohnella phaseoli</name>
    <dbReference type="NCBI Taxonomy" id="456490"/>
    <lineage>
        <taxon>Bacteria</taxon>
        <taxon>Bacillati</taxon>
        <taxon>Bacillota</taxon>
        <taxon>Bacilli</taxon>
        <taxon>Bacillales</taxon>
        <taxon>Paenibacillaceae</taxon>
        <taxon>Cohnella</taxon>
    </lineage>
</organism>
<evidence type="ECO:0000313" key="7">
    <source>
        <dbReference type="Proteomes" id="UP000256977"/>
    </source>
</evidence>
<reference evidence="6 7" key="1">
    <citation type="submission" date="2018-07" db="EMBL/GenBank/DDBJ databases">
        <title>Genomic Encyclopedia of Type Strains, Phase III (KMG-III): the genomes of soil and plant-associated and newly described type strains.</title>
        <authorList>
            <person name="Whitman W."/>
        </authorList>
    </citation>
    <scope>NUCLEOTIDE SEQUENCE [LARGE SCALE GENOMIC DNA]</scope>
    <source>
        <strain evidence="6 7">CECT 7287</strain>
    </source>
</reference>
<evidence type="ECO:0000313" key="6">
    <source>
        <dbReference type="EMBL" id="RED62920.1"/>
    </source>
</evidence>
<dbReference type="Gene3D" id="1.10.10.10">
    <property type="entry name" value="Winged helix-like DNA-binding domain superfamily/Winged helix DNA-binding domain"/>
    <property type="match status" value="1"/>
</dbReference>
<sequence length="379" mass="43560">MIRFDSDTYQAEYAGQSIRLLPKEFALLRYLYEHSGRSFSRDELLDAVWPLEAPGDRTVDDHIYRVRKKLIPWSHLLRLETIRGQGYKLMRLAPKTQSNPLLQDEQFVADASRMLAKYHGLGMGAAMRLLSANRDVLGLPGDPFYDAYIRFVSGDFAWLLETDELSRPQQAVYASFIHASIQFDAHASLRYFDKLIARGNELTRAWLNDLKLNAAYLALAAGFPQQARERLNEIRAEIADMDSPSFTALFLLKEALVSMEESHSEATAAKLTECDTLLERHPIRRERGAYLVAKGLYLYEQGAPARARQSIEEGMETTRQTQFIPHLLNSLQLIIRCLEAHPYDDACLQNYRRQWDAMAAQYRFAELLPKARRLLDNRL</sequence>
<dbReference type="Pfam" id="PF00486">
    <property type="entry name" value="Trans_reg_C"/>
    <property type="match status" value="1"/>
</dbReference>
<dbReference type="InterPro" id="IPR001867">
    <property type="entry name" value="OmpR/PhoB-type_DNA-bd"/>
</dbReference>
<dbReference type="SUPFAM" id="SSF46894">
    <property type="entry name" value="C-terminal effector domain of the bipartite response regulators"/>
    <property type="match status" value="1"/>
</dbReference>
<protein>
    <submittedName>
        <fullName evidence="6">Transcriptional regulator</fullName>
    </submittedName>
</protein>
<dbReference type="InterPro" id="IPR016032">
    <property type="entry name" value="Sig_transdc_resp-reg_C-effctor"/>
</dbReference>
<dbReference type="InterPro" id="IPR036388">
    <property type="entry name" value="WH-like_DNA-bd_sf"/>
</dbReference>
<feature type="domain" description="OmpR/PhoB-type" evidence="5">
    <location>
        <begin position="1"/>
        <end position="91"/>
    </location>
</feature>
<feature type="DNA-binding region" description="OmpR/PhoB-type" evidence="4">
    <location>
        <begin position="1"/>
        <end position="91"/>
    </location>
</feature>
<keyword evidence="7" id="KW-1185">Reference proteome</keyword>
<dbReference type="EMBL" id="QRDZ01000027">
    <property type="protein sequence ID" value="RED62920.1"/>
    <property type="molecule type" value="Genomic_DNA"/>
</dbReference>
<gene>
    <name evidence="6" type="ORF">DFP98_12722</name>
</gene>
<dbReference type="RefSeq" id="WP_116063835.1">
    <property type="nucleotide sequence ID" value="NZ_QRDZ01000027.1"/>
</dbReference>
<evidence type="ECO:0000256" key="2">
    <source>
        <dbReference type="ARBA" id="ARBA00023125"/>
    </source>
</evidence>
<dbReference type="GO" id="GO:0006355">
    <property type="term" value="P:regulation of DNA-templated transcription"/>
    <property type="evidence" value="ECO:0007669"/>
    <property type="project" value="InterPro"/>
</dbReference>